<organism evidence="1 2">
    <name type="scientific">Nephila pilipes</name>
    <name type="common">Giant wood spider</name>
    <name type="synonym">Nephila maculata</name>
    <dbReference type="NCBI Taxonomy" id="299642"/>
    <lineage>
        <taxon>Eukaryota</taxon>
        <taxon>Metazoa</taxon>
        <taxon>Ecdysozoa</taxon>
        <taxon>Arthropoda</taxon>
        <taxon>Chelicerata</taxon>
        <taxon>Arachnida</taxon>
        <taxon>Araneae</taxon>
        <taxon>Araneomorphae</taxon>
        <taxon>Entelegynae</taxon>
        <taxon>Araneoidea</taxon>
        <taxon>Nephilidae</taxon>
        <taxon>Nephila</taxon>
    </lineage>
</organism>
<comment type="caution">
    <text evidence="1">The sequence shown here is derived from an EMBL/GenBank/DDBJ whole genome shotgun (WGS) entry which is preliminary data.</text>
</comment>
<dbReference type="EMBL" id="BMAW01063748">
    <property type="protein sequence ID" value="GFT41676.1"/>
    <property type="molecule type" value="Genomic_DNA"/>
</dbReference>
<name>A0A8X6NYU6_NEPPI</name>
<gene>
    <name evidence="1" type="ORF">NPIL_454321</name>
</gene>
<evidence type="ECO:0000313" key="2">
    <source>
        <dbReference type="Proteomes" id="UP000887013"/>
    </source>
</evidence>
<protein>
    <submittedName>
        <fullName evidence="1">Uncharacterized protein</fullName>
    </submittedName>
</protein>
<accession>A0A8X6NYU6</accession>
<dbReference type="Proteomes" id="UP000887013">
    <property type="component" value="Unassembled WGS sequence"/>
</dbReference>
<proteinExistence type="predicted"/>
<keyword evidence="2" id="KW-1185">Reference proteome</keyword>
<evidence type="ECO:0000313" key="1">
    <source>
        <dbReference type="EMBL" id="GFT41676.1"/>
    </source>
</evidence>
<reference evidence="1" key="1">
    <citation type="submission" date="2020-08" db="EMBL/GenBank/DDBJ databases">
        <title>Multicomponent nature underlies the extraordinary mechanical properties of spider dragline silk.</title>
        <authorList>
            <person name="Kono N."/>
            <person name="Nakamura H."/>
            <person name="Mori M."/>
            <person name="Yoshida Y."/>
            <person name="Ohtoshi R."/>
            <person name="Malay A.D."/>
            <person name="Moran D.A.P."/>
            <person name="Tomita M."/>
            <person name="Numata K."/>
            <person name="Arakawa K."/>
        </authorList>
    </citation>
    <scope>NUCLEOTIDE SEQUENCE</scope>
</reference>
<dbReference type="AlphaFoldDB" id="A0A8X6NYU6"/>
<sequence>MPLTASIRWKCSFGEILTVRCFRNFDSSNVISVHTNEQKSGRVSCKVISFQTNTQMSVQKWNSSKIKCGFYGRIRIDMFNRQGNKFKNYLSISFAKDNGKQKTFDDAPEGRTRSDAV</sequence>